<gene>
    <name evidence="1" type="ORF">G2W53_030874</name>
</gene>
<dbReference type="Proteomes" id="UP000634136">
    <property type="component" value="Unassembled WGS sequence"/>
</dbReference>
<proteinExistence type="predicted"/>
<dbReference type="EMBL" id="JAAIUW010000009">
    <property type="protein sequence ID" value="KAF7816905.1"/>
    <property type="molecule type" value="Genomic_DNA"/>
</dbReference>
<name>A0A834WB78_9FABA</name>
<sequence length="20" mass="2191">MGVSLDIEDATWIVTVKVLT</sequence>
<evidence type="ECO:0000313" key="1">
    <source>
        <dbReference type="EMBL" id="KAF7816905.1"/>
    </source>
</evidence>
<comment type="caution">
    <text evidence="1">The sequence shown here is derived from an EMBL/GenBank/DDBJ whole genome shotgun (WGS) entry which is preliminary data.</text>
</comment>
<dbReference type="AlphaFoldDB" id="A0A834WB78"/>
<reference evidence="1" key="1">
    <citation type="submission" date="2020-09" db="EMBL/GenBank/DDBJ databases">
        <title>Genome-Enabled Discovery of Anthraquinone Biosynthesis in Senna tora.</title>
        <authorList>
            <person name="Kang S.-H."/>
            <person name="Pandey R.P."/>
            <person name="Lee C.-M."/>
            <person name="Sim J.-S."/>
            <person name="Jeong J.-T."/>
            <person name="Choi B.-S."/>
            <person name="Jung M."/>
            <person name="Ginzburg D."/>
            <person name="Zhao K."/>
            <person name="Won S.Y."/>
            <person name="Oh T.-J."/>
            <person name="Yu Y."/>
            <person name="Kim N.-H."/>
            <person name="Lee O.R."/>
            <person name="Lee T.-H."/>
            <person name="Bashyal P."/>
            <person name="Kim T.-S."/>
            <person name="Lee W.-H."/>
            <person name="Kawkins C."/>
            <person name="Kim C.-K."/>
            <person name="Kim J.S."/>
            <person name="Ahn B.O."/>
            <person name="Rhee S.Y."/>
            <person name="Sohng J.K."/>
        </authorList>
    </citation>
    <scope>NUCLEOTIDE SEQUENCE</scope>
    <source>
        <tissue evidence="1">Leaf</tissue>
    </source>
</reference>
<keyword evidence="2" id="KW-1185">Reference proteome</keyword>
<organism evidence="1 2">
    <name type="scientific">Senna tora</name>
    <dbReference type="NCBI Taxonomy" id="362788"/>
    <lineage>
        <taxon>Eukaryota</taxon>
        <taxon>Viridiplantae</taxon>
        <taxon>Streptophyta</taxon>
        <taxon>Embryophyta</taxon>
        <taxon>Tracheophyta</taxon>
        <taxon>Spermatophyta</taxon>
        <taxon>Magnoliopsida</taxon>
        <taxon>eudicotyledons</taxon>
        <taxon>Gunneridae</taxon>
        <taxon>Pentapetalae</taxon>
        <taxon>rosids</taxon>
        <taxon>fabids</taxon>
        <taxon>Fabales</taxon>
        <taxon>Fabaceae</taxon>
        <taxon>Caesalpinioideae</taxon>
        <taxon>Cassia clade</taxon>
        <taxon>Senna</taxon>
    </lineage>
</organism>
<protein>
    <submittedName>
        <fullName evidence="1">Uncharacterized protein</fullName>
    </submittedName>
</protein>
<evidence type="ECO:0000313" key="2">
    <source>
        <dbReference type="Proteomes" id="UP000634136"/>
    </source>
</evidence>
<accession>A0A834WB78</accession>